<feature type="region of interest" description="Disordered" evidence="1">
    <location>
        <begin position="72"/>
        <end position="111"/>
    </location>
</feature>
<comment type="caution">
    <text evidence="4">The sequence shown here is derived from an EMBL/GenBank/DDBJ whole genome shotgun (WGS) entry which is preliminary data.</text>
</comment>
<dbReference type="Proteomes" id="UP000011693">
    <property type="component" value="Unassembled WGS sequence"/>
</dbReference>
<dbReference type="OrthoDB" id="108721at2157"/>
<dbReference type="NCBIfam" id="TIGR04354">
    <property type="entry name" value="amphi-Trp"/>
    <property type="match status" value="1"/>
</dbReference>
<evidence type="ECO:0000256" key="1">
    <source>
        <dbReference type="SAM" id="MobiDB-lite"/>
    </source>
</evidence>
<feature type="compositionally biased region" description="Acidic residues" evidence="1">
    <location>
        <begin position="1"/>
        <end position="18"/>
    </location>
</feature>
<feature type="domain" description="DUF1508" evidence="2">
    <location>
        <begin position="200"/>
        <end position="248"/>
    </location>
</feature>
<sequence length="251" mass="28031">MDSDETQTSDPVPDEVEIEHERTVDRDALVALFQDLAVALDHERPLHFLDNDDQTVSVTIPSHVDLEIEVEREYESVAEDADKDEDAAGDADTDTETDAPTEADDTDTPHTVTNELEIELEWDEPVDDLSVRVESLEAAEETEDEKEEGAEQERESEPESVVLSPTEATGSPDDSEAIDETGSESTAERSRTSRFEVYQDRADEWRWRLVHWNGNIIADSGEGYTSRANAERAVRGVRRAVPTATVVETDE</sequence>
<feature type="compositionally biased region" description="Acidic residues" evidence="1">
    <location>
        <begin position="137"/>
        <end position="148"/>
    </location>
</feature>
<dbReference type="Gene3D" id="2.30.29.80">
    <property type="match status" value="1"/>
</dbReference>
<dbReference type="Pfam" id="PF07411">
    <property type="entry name" value="DUF1508"/>
    <property type="match status" value="1"/>
</dbReference>
<feature type="compositionally biased region" description="Acidic residues" evidence="1">
    <location>
        <begin position="76"/>
        <end position="106"/>
    </location>
</feature>
<gene>
    <name evidence="4" type="ORF">C482_00335</name>
</gene>
<dbReference type="SUPFAM" id="SSF160113">
    <property type="entry name" value="YegP-like"/>
    <property type="match status" value="1"/>
</dbReference>
<dbReference type="InterPro" id="IPR036913">
    <property type="entry name" value="YegP-like_sf"/>
</dbReference>
<keyword evidence="5" id="KW-1185">Reference proteome</keyword>
<dbReference type="InterPro" id="IPR027598">
    <property type="entry name" value="Amphi-Trp_dom"/>
</dbReference>
<dbReference type="EMBL" id="AOIN01000008">
    <property type="protein sequence ID" value="ELZ06223.1"/>
    <property type="molecule type" value="Genomic_DNA"/>
</dbReference>
<dbReference type="Pfam" id="PF20068">
    <property type="entry name" value="Amphi-Trp"/>
    <property type="match status" value="1"/>
</dbReference>
<evidence type="ECO:0000259" key="2">
    <source>
        <dbReference type="Pfam" id="PF07411"/>
    </source>
</evidence>
<dbReference type="RefSeq" id="WP_006165272.1">
    <property type="nucleotide sequence ID" value="NZ_AOIN01000008.1"/>
</dbReference>
<evidence type="ECO:0000313" key="4">
    <source>
        <dbReference type="EMBL" id="ELZ06223.1"/>
    </source>
</evidence>
<name>M0B7H1_9EURY</name>
<feature type="compositionally biased region" description="Acidic residues" evidence="1">
    <location>
        <begin position="173"/>
        <end position="182"/>
    </location>
</feature>
<reference evidence="4 5" key="1">
    <citation type="journal article" date="2014" name="PLoS Genet.">
        <title>Phylogenetically driven sequencing of extremely halophilic archaea reveals strategies for static and dynamic osmo-response.</title>
        <authorList>
            <person name="Becker E.A."/>
            <person name="Seitzer P.M."/>
            <person name="Tritt A."/>
            <person name="Larsen D."/>
            <person name="Krusor M."/>
            <person name="Yao A.I."/>
            <person name="Wu D."/>
            <person name="Madern D."/>
            <person name="Eisen J.A."/>
            <person name="Darling A.E."/>
            <person name="Facciotti M.T."/>
        </authorList>
    </citation>
    <scope>NUCLEOTIDE SEQUENCE [LARGE SCALE GENOMIC DNA]</scope>
    <source>
        <strain evidence="4 5">JCM 10990</strain>
    </source>
</reference>
<dbReference type="AlphaFoldDB" id="M0B7H1"/>
<protein>
    <submittedName>
        <fullName evidence="4">Uncharacterized protein</fullName>
    </submittedName>
</protein>
<evidence type="ECO:0000313" key="5">
    <source>
        <dbReference type="Proteomes" id="UP000011693"/>
    </source>
</evidence>
<accession>M0B7H1</accession>
<feature type="domain" description="Amphi-Trp" evidence="3">
    <location>
        <begin position="13"/>
        <end position="77"/>
    </location>
</feature>
<organism evidence="4 5">
    <name type="scientific">Natrialba chahannaoensis JCM 10990</name>
    <dbReference type="NCBI Taxonomy" id="1227492"/>
    <lineage>
        <taxon>Archaea</taxon>
        <taxon>Methanobacteriati</taxon>
        <taxon>Methanobacteriota</taxon>
        <taxon>Stenosarchaea group</taxon>
        <taxon>Halobacteria</taxon>
        <taxon>Halobacteriales</taxon>
        <taxon>Natrialbaceae</taxon>
        <taxon>Natrialba</taxon>
    </lineage>
</organism>
<evidence type="ECO:0000259" key="3">
    <source>
        <dbReference type="Pfam" id="PF20068"/>
    </source>
</evidence>
<proteinExistence type="predicted"/>
<dbReference type="InterPro" id="IPR010879">
    <property type="entry name" value="DUF1508"/>
</dbReference>
<dbReference type="PATRIC" id="fig|1227492.4.peg.48"/>
<feature type="region of interest" description="Disordered" evidence="1">
    <location>
        <begin position="136"/>
        <end position="194"/>
    </location>
</feature>
<feature type="region of interest" description="Disordered" evidence="1">
    <location>
        <begin position="1"/>
        <end position="23"/>
    </location>
</feature>
<dbReference type="STRING" id="1227492.C482_00335"/>